<dbReference type="Gene3D" id="2.30.130.30">
    <property type="entry name" value="Hypothetical protein"/>
    <property type="match status" value="1"/>
</dbReference>
<dbReference type="InParanoid" id="I0A298"/>
<dbReference type="STRING" id="1163730.FFONT_1117"/>
<evidence type="ECO:0000313" key="1">
    <source>
        <dbReference type="EMBL" id="AFH43105.1"/>
    </source>
</evidence>
<evidence type="ECO:0000313" key="2">
    <source>
        <dbReference type="Proteomes" id="UP000007391"/>
    </source>
</evidence>
<dbReference type="Proteomes" id="UP000007391">
    <property type="component" value="Chromosome"/>
</dbReference>
<keyword evidence="2" id="KW-1185">Reference proteome</keyword>
<dbReference type="HOGENOM" id="CLU_135561_2_0_2"/>
<dbReference type="InterPro" id="IPR015947">
    <property type="entry name" value="PUA-like_sf"/>
</dbReference>
<protein>
    <recommendedName>
        <fullName evidence="3">ASCH domain-containing protein</fullName>
    </recommendedName>
</protein>
<reference evidence="1 2" key="2">
    <citation type="journal article" date="2014" name="Extremophiles">
        <title>Analysis of the complete genome of Fervidococcus fontis confirms the distinct phylogenetic position of the order Fervidicoccales and suggests its environmental function.</title>
        <authorList>
            <person name="Lebedinsky A.V."/>
            <person name="Mardanov A.V."/>
            <person name="Kublanov I.V."/>
            <person name="Gumerov V.M."/>
            <person name="Beletsky A.V."/>
            <person name="Perevalova A.A."/>
            <person name="Bidzhieva S.Kh."/>
            <person name="Bonch-Osmolovskaya E.A."/>
            <person name="Skryabin K.G."/>
            <person name="Ravin N.V."/>
        </authorList>
    </citation>
    <scope>NUCLEOTIDE SEQUENCE [LARGE SCALE GENOMIC DNA]</scope>
    <source>
        <strain evidence="2">DSM 19380 / VKM B-2539 / Kam940</strain>
    </source>
</reference>
<sequence length="168" mass="19137">MFSPQTKALQKAMSLESIYIFSIRPEYAEAIFSGRKKFELRRGKGKDLIKGGLAIVYVSGRVKAISGEFTIGRIIRGPPEKIWRYVRKKNEKGISPESWKFIAGAKTAIAIEVLSPKLYEKPVSLREIREVLPTWTPPMGYSKINKNEPIYQIFLSKLLTSKEVKTEN</sequence>
<gene>
    <name evidence="1" type="ordered locus">FFONT_1117</name>
</gene>
<dbReference type="eggNOG" id="arCOG01734">
    <property type="taxonomic scope" value="Archaea"/>
</dbReference>
<reference evidence="2" key="1">
    <citation type="submission" date="2012-03" db="EMBL/GenBank/DDBJ databases">
        <title>Fervidicoccus fontis complete genome analysis confirms its distinct phylogenetic position and predicts its environmental function.</title>
        <authorList>
            <person name="Lebedinsky A.V."/>
            <person name="Mardanov A.V."/>
            <person name="Gumerov V.M."/>
            <person name="Beletsky A.V."/>
            <person name="Kublanov I.V."/>
            <person name="Perevalova A.A."/>
            <person name="Bonch-Osmolovskaya E.A."/>
            <person name="Ravin N.V."/>
            <person name="Skryabin K.G."/>
        </authorList>
    </citation>
    <scope>NUCLEOTIDE SEQUENCE [LARGE SCALE GENOMIC DNA]</scope>
    <source>
        <strain evidence="2">DSM 19380 / VKM B-2539 / Kam940</strain>
    </source>
</reference>
<evidence type="ECO:0008006" key="3">
    <source>
        <dbReference type="Google" id="ProtNLM"/>
    </source>
</evidence>
<dbReference type="KEGG" id="ffo:FFONT_1117"/>
<name>I0A298_FERFK</name>
<dbReference type="SUPFAM" id="SSF88697">
    <property type="entry name" value="PUA domain-like"/>
    <property type="match status" value="1"/>
</dbReference>
<organism evidence="1 2">
    <name type="scientific">Fervidicoccus fontis (strain DSM 19380 / JCM 18336 / VKM B-2539 / Kam940)</name>
    <dbReference type="NCBI Taxonomy" id="1163730"/>
    <lineage>
        <taxon>Archaea</taxon>
        <taxon>Thermoproteota</taxon>
        <taxon>Thermoprotei</taxon>
        <taxon>Fervidicoccales</taxon>
        <taxon>Fervidicoccaceae</taxon>
        <taxon>Fervidicoccus</taxon>
    </lineage>
</organism>
<dbReference type="EMBL" id="CP003423">
    <property type="protein sequence ID" value="AFH43105.1"/>
    <property type="molecule type" value="Genomic_DNA"/>
</dbReference>
<dbReference type="AlphaFoldDB" id="I0A298"/>
<proteinExistence type="predicted"/>
<accession>I0A298</accession>